<proteinExistence type="predicted"/>
<keyword evidence="2" id="KW-1185">Reference proteome</keyword>
<reference evidence="1 2" key="1">
    <citation type="journal article" date="2019" name="Sci. Rep.">
        <title>Orb-weaving spider Araneus ventricosus genome elucidates the spidroin gene catalogue.</title>
        <authorList>
            <person name="Kono N."/>
            <person name="Nakamura H."/>
            <person name="Ohtoshi R."/>
            <person name="Moran D.A.P."/>
            <person name="Shinohara A."/>
            <person name="Yoshida Y."/>
            <person name="Fujiwara M."/>
            <person name="Mori M."/>
            <person name="Tomita M."/>
            <person name="Arakawa K."/>
        </authorList>
    </citation>
    <scope>NUCLEOTIDE SEQUENCE [LARGE SCALE GENOMIC DNA]</scope>
</reference>
<evidence type="ECO:0000313" key="2">
    <source>
        <dbReference type="Proteomes" id="UP000499080"/>
    </source>
</evidence>
<sequence>MWVLLEMKQRTMLLNLHRLFLSKDYHILILRSTLVVASFLLGKLHGICRFITTFYQTCSLWPILPIREVDVKLTRLRIGHTHFTHRHLIFGERIPICSTCRVGFTVRHILVECPGFNSHRVQFFIHRQ</sequence>
<evidence type="ECO:0000313" key="1">
    <source>
        <dbReference type="EMBL" id="GBL78399.1"/>
    </source>
</evidence>
<name>A0A4Y2AGK0_ARAVE</name>
<protein>
    <submittedName>
        <fullName evidence="1">Uncharacterized protein</fullName>
    </submittedName>
</protein>
<dbReference type="AlphaFoldDB" id="A0A4Y2AGK0"/>
<dbReference type="EMBL" id="BGPR01000015">
    <property type="protein sequence ID" value="GBL78399.1"/>
    <property type="molecule type" value="Genomic_DNA"/>
</dbReference>
<gene>
    <name evidence="1" type="ORF">AVEN_42911_1</name>
</gene>
<organism evidence="1 2">
    <name type="scientific">Araneus ventricosus</name>
    <name type="common">Orbweaver spider</name>
    <name type="synonym">Epeira ventricosa</name>
    <dbReference type="NCBI Taxonomy" id="182803"/>
    <lineage>
        <taxon>Eukaryota</taxon>
        <taxon>Metazoa</taxon>
        <taxon>Ecdysozoa</taxon>
        <taxon>Arthropoda</taxon>
        <taxon>Chelicerata</taxon>
        <taxon>Arachnida</taxon>
        <taxon>Araneae</taxon>
        <taxon>Araneomorphae</taxon>
        <taxon>Entelegynae</taxon>
        <taxon>Araneoidea</taxon>
        <taxon>Araneidae</taxon>
        <taxon>Araneus</taxon>
    </lineage>
</organism>
<dbReference type="OrthoDB" id="6435860at2759"/>
<accession>A0A4Y2AGK0</accession>
<comment type="caution">
    <text evidence="1">The sequence shown here is derived from an EMBL/GenBank/DDBJ whole genome shotgun (WGS) entry which is preliminary data.</text>
</comment>
<dbReference type="Proteomes" id="UP000499080">
    <property type="component" value="Unassembled WGS sequence"/>
</dbReference>